<evidence type="ECO:0000256" key="1">
    <source>
        <dbReference type="SAM" id="MobiDB-lite"/>
    </source>
</evidence>
<feature type="region of interest" description="Disordered" evidence="1">
    <location>
        <begin position="1"/>
        <end position="45"/>
    </location>
</feature>
<dbReference type="Proteomes" id="UP000006813">
    <property type="component" value="Unassembled WGS sequence"/>
</dbReference>
<accession>G5B789</accession>
<gene>
    <name evidence="2" type="ORF">GW7_16639</name>
</gene>
<protein>
    <submittedName>
        <fullName evidence="2">Uncharacterized protein</fullName>
    </submittedName>
</protein>
<name>G5B789_HETGA</name>
<organism evidence="2 3">
    <name type="scientific">Heterocephalus glaber</name>
    <name type="common">Naked mole rat</name>
    <dbReference type="NCBI Taxonomy" id="10181"/>
    <lineage>
        <taxon>Eukaryota</taxon>
        <taxon>Metazoa</taxon>
        <taxon>Chordata</taxon>
        <taxon>Craniata</taxon>
        <taxon>Vertebrata</taxon>
        <taxon>Euteleostomi</taxon>
        <taxon>Mammalia</taxon>
        <taxon>Eutheria</taxon>
        <taxon>Euarchontoglires</taxon>
        <taxon>Glires</taxon>
        <taxon>Rodentia</taxon>
        <taxon>Hystricomorpha</taxon>
        <taxon>Bathyergidae</taxon>
        <taxon>Heterocephalus</taxon>
    </lineage>
</organism>
<dbReference type="InParanoid" id="G5B789"/>
<sequence length="94" mass="9941">MPKRGPEEAGNDTEGNRGTLGVSSNSSDFGEATYLSRGSVSRRVAQGPRSICVSLDLDSNKGYACCAQAATMNVHFVTACADATNAKRGQREQR</sequence>
<dbReference type="AlphaFoldDB" id="G5B789"/>
<dbReference type="EMBL" id="JH168716">
    <property type="protein sequence ID" value="EHB05150.1"/>
    <property type="molecule type" value="Genomic_DNA"/>
</dbReference>
<proteinExistence type="predicted"/>
<reference evidence="2 3" key="1">
    <citation type="journal article" date="2011" name="Nature">
        <title>Genome sequencing reveals insights into physiology and longevity of the naked mole rat.</title>
        <authorList>
            <person name="Kim E.B."/>
            <person name="Fang X."/>
            <person name="Fushan A.A."/>
            <person name="Huang Z."/>
            <person name="Lobanov A.V."/>
            <person name="Han L."/>
            <person name="Marino S.M."/>
            <person name="Sun X."/>
            <person name="Turanov A.A."/>
            <person name="Yang P."/>
            <person name="Yim S.H."/>
            <person name="Zhao X."/>
            <person name="Kasaikina M.V."/>
            <person name="Stoletzki N."/>
            <person name="Peng C."/>
            <person name="Polak P."/>
            <person name="Xiong Z."/>
            <person name="Kiezun A."/>
            <person name="Zhu Y."/>
            <person name="Chen Y."/>
            <person name="Kryukov G.V."/>
            <person name="Zhang Q."/>
            <person name="Peshkin L."/>
            <person name="Yang L."/>
            <person name="Bronson R.T."/>
            <person name="Buffenstein R."/>
            <person name="Wang B."/>
            <person name="Han C."/>
            <person name="Li Q."/>
            <person name="Chen L."/>
            <person name="Zhao W."/>
            <person name="Sunyaev S.R."/>
            <person name="Park T.J."/>
            <person name="Zhang G."/>
            <person name="Wang J."/>
            <person name="Gladyshev V.N."/>
        </authorList>
    </citation>
    <scope>NUCLEOTIDE SEQUENCE [LARGE SCALE GENOMIC DNA]</scope>
</reference>
<evidence type="ECO:0000313" key="2">
    <source>
        <dbReference type="EMBL" id="EHB05150.1"/>
    </source>
</evidence>
<evidence type="ECO:0000313" key="3">
    <source>
        <dbReference type="Proteomes" id="UP000006813"/>
    </source>
</evidence>